<name>A0A1J4TBT6_9BACT</name>
<reference evidence="2 3" key="1">
    <citation type="journal article" date="2016" name="Environ. Microbiol.">
        <title>Genomic resolution of a cold subsurface aquifer community provides metabolic insights for novel microbes adapted to high CO concentrations.</title>
        <authorList>
            <person name="Probst A.J."/>
            <person name="Castelle C.J."/>
            <person name="Singh A."/>
            <person name="Brown C.T."/>
            <person name="Anantharaman K."/>
            <person name="Sharon I."/>
            <person name="Hug L.A."/>
            <person name="Burstein D."/>
            <person name="Emerson J.B."/>
            <person name="Thomas B.C."/>
            <person name="Banfield J.F."/>
        </authorList>
    </citation>
    <scope>NUCLEOTIDE SEQUENCE [LARGE SCALE GENOMIC DNA]</scope>
    <source>
        <strain evidence="2">CG1_02_37_44</strain>
    </source>
</reference>
<dbReference type="GO" id="GO:0070063">
    <property type="term" value="F:RNA polymerase binding"/>
    <property type="evidence" value="ECO:0007669"/>
    <property type="project" value="InterPro"/>
</dbReference>
<evidence type="ECO:0000313" key="3">
    <source>
        <dbReference type="Proteomes" id="UP000183192"/>
    </source>
</evidence>
<proteinExistence type="predicted"/>
<gene>
    <name evidence="2" type="ORF">AUJ27_02090</name>
</gene>
<dbReference type="PIRSF" id="PIRSF006092">
    <property type="entry name" value="GreA_GreB"/>
    <property type="match status" value="1"/>
</dbReference>
<dbReference type="AlphaFoldDB" id="A0A1J4TBT6"/>
<accession>A0A1J4TBT6</accession>
<dbReference type="STRING" id="1805146.AUJ27_02090"/>
<dbReference type="EMBL" id="MNUU01000038">
    <property type="protein sequence ID" value="OIO07679.1"/>
    <property type="molecule type" value="Genomic_DNA"/>
</dbReference>
<comment type="caution">
    <text evidence="2">The sequence shown here is derived from an EMBL/GenBank/DDBJ whole genome shotgun (WGS) entry which is preliminary data.</text>
</comment>
<evidence type="ECO:0000313" key="2">
    <source>
        <dbReference type="EMBL" id="OIO07679.1"/>
    </source>
</evidence>
<dbReference type="InterPro" id="IPR023459">
    <property type="entry name" value="Tscrpt_elong_fac_GreA/B_fam"/>
</dbReference>
<protein>
    <recommendedName>
        <fullName evidence="1">Transcription elongation factor GreA/GreB C-terminal domain-containing protein</fullName>
    </recommendedName>
</protein>
<dbReference type="InterPro" id="IPR036953">
    <property type="entry name" value="GreA/GreB_C_sf"/>
</dbReference>
<dbReference type="Gene3D" id="3.10.50.30">
    <property type="entry name" value="Transcription elongation factor, GreA/GreB, C-terminal domain"/>
    <property type="match status" value="1"/>
</dbReference>
<dbReference type="GO" id="GO:0003677">
    <property type="term" value="F:DNA binding"/>
    <property type="evidence" value="ECO:0007669"/>
    <property type="project" value="InterPro"/>
</dbReference>
<organism evidence="2 3">
    <name type="scientific">Candidatus Falkowbacteria bacterium CG1_02_37_44</name>
    <dbReference type="NCBI Taxonomy" id="1805146"/>
    <lineage>
        <taxon>Bacteria</taxon>
        <taxon>Candidatus Falkowiibacteriota</taxon>
    </lineage>
</organism>
<dbReference type="Pfam" id="PF01272">
    <property type="entry name" value="GreA_GreB"/>
    <property type="match status" value="1"/>
</dbReference>
<dbReference type="InterPro" id="IPR001437">
    <property type="entry name" value="Tscrpt_elong_fac_GreA/B_C"/>
</dbReference>
<feature type="domain" description="Transcription elongation factor GreA/GreB C-terminal" evidence="1">
    <location>
        <begin position="86"/>
        <end position="160"/>
    </location>
</feature>
<dbReference type="GO" id="GO:0032784">
    <property type="term" value="P:regulation of DNA-templated transcription elongation"/>
    <property type="evidence" value="ECO:0007669"/>
    <property type="project" value="InterPro"/>
</dbReference>
<dbReference type="SUPFAM" id="SSF54534">
    <property type="entry name" value="FKBP-like"/>
    <property type="match status" value="1"/>
</dbReference>
<evidence type="ECO:0000259" key="1">
    <source>
        <dbReference type="Pfam" id="PF01272"/>
    </source>
</evidence>
<dbReference type="Proteomes" id="UP000183192">
    <property type="component" value="Unassembled WGS sequence"/>
</dbReference>
<sequence length="160" mass="18135">MNLIEEKEKLIEQLSAILDSKEKEAKKNSKIAQNMANEAEGAMISRYDTFKEEGQYLAGGLKKRHEEIKSQIMVFNKIKNTSLKVNEKVELFSIVNVEFNDGTIEQYFICLVLSGEKVNGKTIISLNTPLGKLLLGKKEGDEFVLKIQNKVREGEIVEIK</sequence>